<reference evidence="1 2" key="1">
    <citation type="submission" date="2023-12" db="EMBL/GenBank/DDBJ databases">
        <title>A high-quality genome assembly for Dillenia turbinata (Dilleniales).</title>
        <authorList>
            <person name="Chanderbali A."/>
        </authorList>
    </citation>
    <scope>NUCLEOTIDE SEQUENCE [LARGE SCALE GENOMIC DNA]</scope>
    <source>
        <strain evidence="1">LSX21</strain>
        <tissue evidence="1">Leaf</tissue>
    </source>
</reference>
<evidence type="ECO:0000313" key="1">
    <source>
        <dbReference type="EMBL" id="KAK6930482.1"/>
    </source>
</evidence>
<dbReference type="EMBL" id="JBAMMX010000012">
    <property type="protein sequence ID" value="KAK6930482.1"/>
    <property type="molecule type" value="Genomic_DNA"/>
</dbReference>
<keyword evidence="2" id="KW-1185">Reference proteome</keyword>
<comment type="caution">
    <text evidence="1">The sequence shown here is derived from an EMBL/GenBank/DDBJ whole genome shotgun (WGS) entry which is preliminary data.</text>
</comment>
<accession>A0AAN8ZA83</accession>
<sequence length="66" mass="7487">MSPPNSRAISEKVLKQHQGRRELQHLLKQALIGTKFFDKSTPRIQVMPLPHLLALFGTALPSKFHT</sequence>
<evidence type="ECO:0000313" key="2">
    <source>
        <dbReference type="Proteomes" id="UP001370490"/>
    </source>
</evidence>
<name>A0AAN8ZA83_9MAGN</name>
<protein>
    <submittedName>
        <fullName evidence="1">Uncharacterized protein</fullName>
    </submittedName>
</protein>
<dbReference type="AlphaFoldDB" id="A0AAN8ZA83"/>
<proteinExistence type="predicted"/>
<dbReference type="Proteomes" id="UP001370490">
    <property type="component" value="Unassembled WGS sequence"/>
</dbReference>
<organism evidence="1 2">
    <name type="scientific">Dillenia turbinata</name>
    <dbReference type="NCBI Taxonomy" id="194707"/>
    <lineage>
        <taxon>Eukaryota</taxon>
        <taxon>Viridiplantae</taxon>
        <taxon>Streptophyta</taxon>
        <taxon>Embryophyta</taxon>
        <taxon>Tracheophyta</taxon>
        <taxon>Spermatophyta</taxon>
        <taxon>Magnoliopsida</taxon>
        <taxon>eudicotyledons</taxon>
        <taxon>Gunneridae</taxon>
        <taxon>Pentapetalae</taxon>
        <taxon>Dilleniales</taxon>
        <taxon>Dilleniaceae</taxon>
        <taxon>Dillenia</taxon>
    </lineage>
</organism>
<gene>
    <name evidence="1" type="ORF">RJ641_004576</name>
</gene>